<dbReference type="GO" id="GO:0003700">
    <property type="term" value="F:DNA-binding transcription factor activity"/>
    <property type="evidence" value="ECO:0007669"/>
    <property type="project" value="TreeGrafter"/>
</dbReference>
<dbReference type="InterPro" id="IPR028082">
    <property type="entry name" value="Peripla_BP_I"/>
</dbReference>
<gene>
    <name evidence="6" type="ORF">IDH41_10015</name>
</gene>
<comment type="caution">
    <text evidence="6">The sequence shown here is derived from an EMBL/GenBank/DDBJ whole genome shotgun (WGS) entry which is preliminary data.</text>
</comment>
<evidence type="ECO:0000259" key="5">
    <source>
        <dbReference type="PROSITE" id="PS50932"/>
    </source>
</evidence>
<dbReference type="PANTHER" id="PTHR30146:SF148">
    <property type="entry name" value="HTH-TYPE TRANSCRIPTIONAL REPRESSOR PURR-RELATED"/>
    <property type="match status" value="1"/>
</dbReference>
<evidence type="ECO:0000256" key="3">
    <source>
        <dbReference type="ARBA" id="ARBA00023125"/>
    </source>
</evidence>
<dbReference type="AlphaFoldDB" id="A0A927CJZ0"/>
<reference evidence="6" key="1">
    <citation type="submission" date="2020-09" db="EMBL/GenBank/DDBJ databases">
        <title>A novel bacterium of genus Paenibacillus, isolated from South China Sea.</title>
        <authorList>
            <person name="Huang H."/>
            <person name="Mo K."/>
            <person name="Hu Y."/>
        </authorList>
    </citation>
    <scope>NUCLEOTIDE SEQUENCE</scope>
    <source>
        <strain evidence="6">IB182493</strain>
    </source>
</reference>
<evidence type="ECO:0000256" key="4">
    <source>
        <dbReference type="ARBA" id="ARBA00023163"/>
    </source>
</evidence>
<keyword evidence="1" id="KW-0678">Repressor</keyword>
<sequence>MPIKKKITLQHIAAELGLTVHTVSKALRGLPGMSESTRASVRELARKLGYHTKEQERSALFERVPLYFSHSRRFVFLIASEIGMYSALHNALLESVQRRLADAGHKVELSFITDRLREDEAFEAWVDKTGIAFSDGVFISPNIPYPVEDKLMALPVPRILLNFPPAMARVDSVIWNVGDAMRQCVNYLLECGHRRLMYIGDIERTRGYRIRWSSFRSTLEEAGIAASLEGHLFETNGTREEWAARWQRLVEAHKPTAFVCTSQEALTRTYLACSMTGSGIPEHYSLVALEAEPALRGLLPDMTRPALPVQETGFRAAERMLWRIANPSAPYEHIVLQGDLIHGTTVRSIR</sequence>
<feature type="domain" description="HTH lacI-type" evidence="5">
    <location>
        <begin position="7"/>
        <end position="61"/>
    </location>
</feature>
<dbReference type="InterPro" id="IPR000843">
    <property type="entry name" value="HTH_LacI"/>
</dbReference>
<dbReference type="SUPFAM" id="SSF47413">
    <property type="entry name" value="lambda repressor-like DNA-binding domains"/>
    <property type="match status" value="1"/>
</dbReference>
<dbReference type="Pfam" id="PF13377">
    <property type="entry name" value="Peripla_BP_3"/>
    <property type="match status" value="1"/>
</dbReference>
<dbReference type="PANTHER" id="PTHR30146">
    <property type="entry name" value="LACI-RELATED TRANSCRIPTIONAL REPRESSOR"/>
    <property type="match status" value="1"/>
</dbReference>
<evidence type="ECO:0000256" key="1">
    <source>
        <dbReference type="ARBA" id="ARBA00022491"/>
    </source>
</evidence>
<keyword evidence="3 6" id="KW-0238">DNA-binding</keyword>
<dbReference type="Proteomes" id="UP000632125">
    <property type="component" value="Unassembled WGS sequence"/>
</dbReference>
<dbReference type="PROSITE" id="PS50932">
    <property type="entry name" value="HTH_LACI_2"/>
    <property type="match status" value="1"/>
</dbReference>
<keyword evidence="7" id="KW-1185">Reference proteome</keyword>
<keyword evidence="2" id="KW-0805">Transcription regulation</keyword>
<evidence type="ECO:0000313" key="7">
    <source>
        <dbReference type="Proteomes" id="UP000632125"/>
    </source>
</evidence>
<dbReference type="CDD" id="cd01392">
    <property type="entry name" value="HTH_LacI"/>
    <property type="match status" value="1"/>
</dbReference>
<proteinExistence type="predicted"/>
<dbReference type="InterPro" id="IPR010982">
    <property type="entry name" value="Lambda_DNA-bd_dom_sf"/>
</dbReference>
<evidence type="ECO:0000256" key="2">
    <source>
        <dbReference type="ARBA" id="ARBA00023015"/>
    </source>
</evidence>
<dbReference type="SMART" id="SM00354">
    <property type="entry name" value="HTH_LACI"/>
    <property type="match status" value="1"/>
</dbReference>
<dbReference type="Pfam" id="PF00356">
    <property type="entry name" value="LacI"/>
    <property type="match status" value="1"/>
</dbReference>
<name>A0A927CJZ0_9BACL</name>
<dbReference type="RefSeq" id="WP_190860576.1">
    <property type="nucleotide sequence ID" value="NZ_JACXIY010000012.1"/>
</dbReference>
<dbReference type="InterPro" id="IPR046335">
    <property type="entry name" value="LacI/GalR-like_sensor"/>
</dbReference>
<dbReference type="GO" id="GO:0000976">
    <property type="term" value="F:transcription cis-regulatory region binding"/>
    <property type="evidence" value="ECO:0007669"/>
    <property type="project" value="TreeGrafter"/>
</dbReference>
<dbReference type="EMBL" id="JACXIY010000012">
    <property type="protein sequence ID" value="MBD2868914.1"/>
    <property type="molecule type" value="Genomic_DNA"/>
</dbReference>
<dbReference type="Gene3D" id="1.10.260.40">
    <property type="entry name" value="lambda repressor-like DNA-binding domains"/>
    <property type="match status" value="1"/>
</dbReference>
<protein>
    <submittedName>
        <fullName evidence="6">LacI family DNA-binding transcriptional regulator</fullName>
    </submittedName>
</protein>
<accession>A0A927CJZ0</accession>
<dbReference type="Gene3D" id="3.40.50.2300">
    <property type="match status" value="2"/>
</dbReference>
<keyword evidence="4" id="KW-0804">Transcription</keyword>
<evidence type="ECO:0000313" key="6">
    <source>
        <dbReference type="EMBL" id="MBD2868914.1"/>
    </source>
</evidence>
<dbReference type="SUPFAM" id="SSF53822">
    <property type="entry name" value="Periplasmic binding protein-like I"/>
    <property type="match status" value="1"/>
</dbReference>
<organism evidence="6 7">
    <name type="scientific">Paenibacillus arenilitoris</name>
    <dbReference type="NCBI Taxonomy" id="2772299"/>
    <lineage>
        <taxon>Bacteria</taxon>
        <taxon>Bacillati</taxon>
        <taxon>Bacillota</taxon>
        <taxon>Bacilli</taxon>
        <taxon>Bacillales</taxon>
        <taxon>Paenibacillaceae</taxon>
        <taxon>Paenibacillus</taxon>
    </lineage>
</organism>